<sequence>MFKFLGRVIFFHNSFQGRVIEEGSSLWIASFACLTRKFLLIERYESKLCSMLSFRVHNF</sequence>
<gene>
    <name evidence="1" type="ORF">Sjap_017462</name>
</gene>
<accession>A0AAP0NIB5</accession>
<dbReference type="Proteomes" id="UP001417504">
    <property type="component" value="Unassembled WGS sequence"/>
</dbReference>
<dbReference type="EMBL" id="JBBNAE010000007">
    <property type="protein sequence ID" value="KAK9109402.1"/>
    <property type="molecule type" value="Genomic_DNA"/>
</dbReference>
<organism evidence="1 2">
    <name type="scientific">Stephania japonica</name>
    <dbReference type="NCBI Taxonomy" id="461633"/>
    <lineage>
        <taxon>Eukaryota</taxon>
        <taxon>Viridiplantae</taxon>
        <taxon>Streptophyta</taxon>
        <taxon>Embryophyta</taxon>
        <taxon>Tracheophyta</taxon>
        <taxon>Spermatophyta</taxon>
        <taxon>Magnoliopsida</taxon>
        <taxon>Ranunculales</taxon>
        <taxon>Menispermaceae</taxon>
        <taxon>Menispermoideae</taxon>
        <taxon>Cissampelideae</taxon>
        <taxon>Stephania</taxon>
    </lineage>
</organism>
<protein>
    <submittedName>
        <fullName evidence="1">Uncharacterized protein</fullName>
    </submittedName>
</protein>
<evidence type="ECO:0000313" key="1">
    <source>
        <dbReference type="EMBL" id="KAK9109402.1"/>
    </source>
</evidence>
<comment type="caution">
    <text evidence="1">The sequence shown here is derived from an EMBL/GenBank/DDBJ whole genome shotgun (WGS) entry which is preliminary data.</text>
</comment>
<keyword evidence="2" id="KW-1185">Reference proteome</keyword>
<dbReference type="AlphaFoldDB" id="A0AAP0NIB5"/>
<evidence type="ECO:0000313" key="2">
    <source>
        <dbReference type="Proteomes" id="UP001417504"/>
    </source>
</evidence>
<proteinExistence type="predicted"/>
<dbReference type="PROSITE" id="PS51257">
    <property type="entry name" value="PROKAR_LIPOPROTEIN"/>
    <property type="match status" value="1"/>
</dbReference>
<name>A0AAP0NIB5_9MAGN</name>
<reference evidence="1 2" key="1">
    <citation type="submission" date="2024-01" db="EMBL/GenBank/DDBJ databases">
        <title>Genome assemblies of Stephania.</title>
        <authorList>
            <person name="Yang L."/>
        </authorList>
    </citation>
    <scope>NUCLEOTIDE SEQUENCE [LARGE SCALE GENOMIC DNA]</scope>
    <source>
        <strain evidence="1">QJT</strain>
        <tissue evidence="1">Leaf</tissue>
    </source>
</reference>